<name>A0ABV3L329_9RHOB</name>
<keyword evidence="1" id="KW-0732">Signal</keyword>
<feature type="chain" id="PRO_5045335810" evidence="1">
    <location>
        <begin position="21"/>
        <end position="240"/>
    </location>
</feature>
<reference evidence="2 3" key="1">
    <citation type="submission" date="2024-07" db="EMBL/GenBank/DDBJ databases">
        <authorList>
            <person name="Kang M."/>
        </authorList>
    </citation>
    <scope>NUCLEOTIDE SEQUENCE [LARGE SCALE GENOMIC DNA]</scope>
    <source>
        <strain evidence="2 3">DFM31</strain>
    </source>
</reference>
<keyword evidence="3" id="KW-1185">Reference proteome</keyword>
<dbReference type="Proteomes" id="UP001553161">
    <property type="component" value="Unassembled WGS sequence"/>
</dbReference>
<protein>
    <submittedName>
        <fullName evidence="2">Lytic transglycosylase domain-containing protein</fullName>
    </submittedName>
</protein>
<feature type="signal peptide" evidence="1">
    <location>
        <begin position="1"/>
        <end position="20"/>
    </location>
</feature>
<comment type="caution">
    <text evidence="2">The sequence shown here is derived from an EMBL/GenBank/DDBJ whole genome shotgun (WGS) entry which is preliminary data.</text>
</comment>
<evidence type="ECO:0000313" key="3">
    <source>
        <dbReference type="Proteomes" id="UP001553161"/>
    </source>
</evidence>
<dbReference type="RefSeq" id="WP_366191763.1">
    <property type="nucleotide sequence ID" value="NZ_JBFBVU010000003.1"/>
</dbReference>
<gene>
    <name evidence="2" type="ORF">AB0T83_04040</name>
</gene>
<organism evidence="2 3">
    <name type="scientific">Meridianimarinicoccus marinus</name>
    <dbReference type="NCBI Taxonomy" id="3231483"/>
    <lineage>
        <taxon>Bacteria</taxon>
        <taxon>Pseudomonadati</taxon>
        <taxon>Pseudomonadota</taxon>
        <taxon>Alphaproteobacteria</taxon>
        <taxon>Rhodobacterales</taxon>
        <taxon>Paracoccaceae</taxon>
        <taxon>Meridianimarinicoccus</taxon>
    </lineage>
</organism>
<evidence type="ECO:0000256" key="1">
    <source>
        <dbReference type="SAM" id="SignalP"/>
    </source>
</evidence>
<evidence type="ECO:0000313" key="2">
    <source>
        <dbReference type="EMBL" id="MEV8465952.1"/>
    </source>
</evidence>
<dbReference type="SUPFAM" id="SSF53955">
    <property type="entry name" value="Lysozyme-like"/>
    <property type="match status" value="1"/>
</dbReference>
<dbReference type="EMBL" id="JBFBVU010000003">
    <property type="protein sequence ID" value="MEV8465952.1"/>
    <property type="molecule type" value="Genomic_DNA"/>
</dbReference>
<accession>A0ABV3L329</accession>
<sequence>MKRKLTSLILLVMCIGSAHAAAARRADAPPPDLCERAAHKAARATGVPVQVLLAISLTETGRKQAGNFGPWPWTLNIAGEGFFFDAPEAALARAERSLHNGQPSFDVGCFQVNYRWHGDAFASLSEMLEPDRNALYAAQFLATLYAESGDWTVAAGHYHSRTKMHADRYRKIFTRHLARLGPMDPQTPLPASDEMIARVNRFPLLQAGAPAATMGSLVPDVAVVRGGLFADRTARALWSR</sequence>
<dbReference type="InterPro" id="IPR023346">
    <property type="entry name" value="Lysozyme-like_dom_sf"/>
</dbReference>
<proteinExistence type="predicted"/>